<evidence type="ECO:0000256" key="2">
    <source>
        <dbReference type="ARBA" id="ARBA00022475"/>
    </source>
</evidence>
<feature type="transmembrane region" description="Helical" evidence="10">
    <location>
        <begin position="235"/>
        <end position="257"/>
    </location>
</feature>
<dbReference type="HOGENOM" id="CLU_009579_16_2_1"/>
<feature type="domain" description="G-protein coupled receptors family 1 profile" evidence="11">
    <location>
        <begin position="28"/>
        <end position="258"/>
    </location>
</feature>
<evidence type="ECO:0000256" key="5">
    <source>
        <dbReference type="ARBA" id="ARBA00023040"/>
    </source>
</evidence>
<sequence>MTNSTDSNDTPGLLLGVYLAEACVIVIVNSLALAVFLKKKFRAKKSTYLLVNLTVADLMVGFTTIFRTMKKLTGVDFKLFDIICLLINYISVSASLFSFTAIAMERAYAILKPLKHRLLRKKTYFIGIVIIWKAAVFIDIAKILQLAKDIHGIEYRILLAIKISFGLFLLVIVFSCYLAIWIKVKLAKPLPNQRPANNNNNRLTSTLFTVTFVSLICFIPIGITRLGEVFNRDGIFKSLFPLAAAMIYGNSFINFIIYSSRMPEFRKELRTIIKKCCYEQQVQENVPSSFLQNSEGRGQSP</sequence>
<evidence type="ECO:0000313" key="13">
    <source>
        <dbReference type="Proteomes" id="UP000001593"/>
    </source>
</evidence>
<dbReference type="EMBL" id="DS469542">
    <property type="protein sequence ID" value="EDO44665.1"/>
    <property type="molecule type" value="Genomic_DNA"/>
</dbReference>
<feature type="transmembrane region" description="Helical" evidence="10">
    <location>
        <begin position="12"/>
        <end position="37"/>
    </location>
</feature>
<dbReference type="GO" id="GO:0007186">
    <property type="term" value="P:G protein-coupled receptor signaling pathway"/>
    <property type="evidence" value="ECO:0000318"/>
    <property type="project" value="GO_Central"/>
</dbReference>
<dbReference type="PROSITE" id="PS50262">
    <property type="entry name" value="G_PROTEIN_RECEP_F1_2"/>
    <property type="match status" value="1"/>
</dbReference>
<keyword evidence="9" id="KW-0807">Transducer</keyword>
<evidence type="ECO:0000256" key="4">
    <source>
        <dbReference type="ARBA" id="ARBA00022989"/>
    </source>
</evidence>
<dbReference type="OMA" id="LINATAM"/>
<keyword evidence="13" id="KW-1185">Reference proteome</keyword>
<protein>
    <recommendedName>
        <fullName evidence="11">G-protein coupled receptors family 1 profile domain-containing protein</fullName>
    </recommendedName>
</protein>
<evidence type="ECO:0000259" key="11">
    <source>
        <dbReference type="PROSITE" id="PS50262"/>
    </source>
</evidence>
<evidence type="ECO:0000256" key="1">
    <source>
        <dbReference type="ARBA" id="ARBA00004651"/>
    </source>
</evidence>
<keyword evidence="2" id="KW-1003">Cell membrane</keyword>
<evidence type="ECO:0000313" key="12">
    <source>
        <dbReference type="EMBL" id="EDO44665.1"/>
    </source>
</evidence>
<evidence type="ECO:0000256" key="9">
    <source>
        <dbReference type="ARBA" id="ARBA00023224"/>
    </source>
</evidence>
<accession>A7RV11</accession>
<dbReference type="CDD" id="cd00637">
    <property type="entry name" value="7tm_classA_rhodopsin-like"/>
    <property type="match status" value="1"/>
</dbReference>
<dbReference type="PhylomeDB" id="A7RV11"/>
<name>A7RV11_NEMVE</name>
<feature type="transmembrane region" description="Helical" evidence="10">
    <location>
        <begin position="124"/>
        <end position="145"/>
    </location>
</feature>
<organism evidence="12 13">
    <name type="scientific">Nematostella vectensis</name>
    <name type="common">Starlet sea anemone</name>
    <dbReference type="NCBI Taxonomy" id="45351"/>
    <lineage>
        <taxon>Eukaryota</taxon>
        <taxon>Metazoa</taxon>
        <taxon>Cnidaria</taxon>
        <taxon>Anthozoa</taxon>
        <taxon>Hexacorallia</taxon>
        <taxon>Actiniaria</taxon>
        <taxon>Edwardsiidae</taxon>
        <taxon>Nematostella</taxon>
    </lineage>
</organism>
<dbReference type="SUPFAM" id="SSF81321">
    <property type="entry name" value="Family A G protein-coupled receptor-like"/>
    <property type="match status" value="1"/>
</dbReference>
<keyword evidence="7" id="KW-0675">Receptor</keyword>
<evidence type="ECO:0000256" key="7">
    <source>
        <dbReference type="ARBA" id="ARBA00023170"/>
    </source>
</evidence>
<proteinExistence type="predicted"/>
<feature type="transmembrane region" description="Helical" evidence="10">
    <location>
        <begin position="157"/>
        <end position="182"/>
    </location>
</feature>
<dbReference type="InParanoid" id="A7RV11"/>
<comment type="subcellular location">
    <subcellularLocation>
        <location evidence="1">Cell membrane</location>
        <topology evidence="1">Multi-pass membrane protein</topology>
    </subcellularLocation>
</comment>
<dbReference type="Proteomes" id="UP000001593">
    <property type="component" value="Unassembled WGS sequence"/>
</dbReference>
<dbReference type="GO" id="GO:0005886">
    <property type="term" value="C:plasma membrane"/>
    <property type="evidence" value="ECO:0000318"/>
    <property type="project" value="GO_Central"/>
</dbReference>
<dbReference type="PRINTS" id="PR00237">
    <property type="entry name" value="GPCRRHODOPSN"/>
</dbReference>
<keyword evidence="3 10" id="KW-0812">Transmembrane</keyword>
<dbReference type="GO" id="GO:0001609">
    <property type="term" value="F:G protein-coupled adenosine receptor activity"/>
    <property type="evidence" value="ECO:0000318"/>
    <property type="project" value="GO_Central"/>
</dbReference>
<feature type="transmembrane region" description="Helical" evidence="10">
    <location>
        <begin position="203"/>
        <end position="223"/>
    </location>
</feature>
<dbReference type="PANTHER" id="PTHR24246:SF27">
    <property type="entry name" value="ADENOSINE RECEPTOR, ISOFORM A"/>
    <property type="match status" value="1"/>
</dbReference>
<dbReference type="Gene3D" id="1.20.1070.10">
    <property type="entry name" value="Rhodopsin 7-helix transmembrane proteins"/>
    <property type="match status" value="1"/>
</dbReference>
<evidence type="ECO:0000256" key="10">
    <source>
        <dbReference type="SAM" id="Phobius"/>
    </source>
</evidence>
<gene>
    <name evidence="12" type="ORF">NEMVEDRAFT_v1g202553</name>
</gene>
<dbReference type="InterPro" id="IPR000276">
    <property type="entry name" value="GPCR_Rhodpsn"/>
</dbReference>
<feature type="transmembrane region" description="Helical" evidence="10">
    <location>
        <begin position="49"/>
        <end position="67"/>
    </location>
</feature>
<dbReference type="PANTHER" id="PTHR24246">
    <property type="entry name" value="OLFACTORY RECEPTOR AND ADENOSINE RECEPTOR"/>
    <property type="match status" value="1"/>
</dbReference>
<dbReference type="AlphaFoldDB" id="A7RV11"/>
<dbReference type="InterPro" id="IPR017452">
    <property type="entry name" value="GPCR_Rhodpsn_7TM"/>
</dbReference>
<evidence type="ECO:0000256" key="3">
    <source>
        <dbReference type="ARBA" id="ARBA00022692"/>
    </source>
</evidence>
<reference evidence="12 13" key="1">
    <citation type="journal article" date="2007" name="Science">
        <title>Sea anemone genome reveals ancestral eumetazoan gene repertoire and genomic organization.</title>
        <authorList>
            <person name="Putnam N.H."/>
            <person name="Srivastava M."/>
            <person name="Hellsten U."/>
            <person name="Dirks B."/>
            <person name="Chapman J."/>
            <person name="Salamov A."/>
            <person name="Terry A."/>
            <person name="Shapiro H."/>
            <person name="Lindquist E."/>
            <person name="Kapitonov V.V."/>
            <person name="Jurka J."/>
            <person name="Genikhovich G."/>
            <person name="Grigoriev I.V."/>
            <person name="Lucas S.M."/>
            <person name="Steele R.E."/>
            <person name="Finnerty J.R."/>
            <person name="Technau U."/>
            <person name="Martindale M.Q."/>
            <person name="Rokhsar D.S."/>
        </authorList>
    </citation>
    <scope>NUCLEOTIDE SEQUENCE [LARGE SCALE GENOMIC DNA]</scope>
    <source>
        <strain evidence="13">CH2 X CH6</strain>
    </source>
</reference>
<dbReference type="Pfam" id="PF00001">
    <property type="entry name" value="7tm_1"/>
    <property type="match status" value="1"/>
</dbReference>
<evidence type="ECO:0000256" key="8">
    <source>
        <dbReference type="ARBA" id="ARBA00023180"/>
    </source>
</evidence>
<keyword evidence="5" id="KW-0297">G-protein coupled receptor</keyword>
<dbReference type="eggNOG" id="KOG3656">
    <property type="taxonomic scope" value="Eukaryota"/>
</dbReference>
<keyword evidence="8" id="KW-0325">Glycoprotein</keyword>
<keyword evidence="4 10" id="KW-1133">Transmembrane helix</keyword>
<feature type="transmembrane region" description="Helical" evidence="10">
    <location>
        <begin position="79"/>
        <end position="103"/>
    </location>
</feature>
<keyword evidence="6 10" id="KW-0472">Membrane</keyword>
<evidence type="ECO:0000256" key="6">
    <source>
        <dbReference type="ARBA" id="ARBA00023136"/>
    </source>
</evidence>